<evidence type="ECO:0000313" key="3">
    <source>
        <dbReference type="EMBL" id="OWV33636.1"/>
    </source>
</evidence>
<dbReference type="InterPro" id="IPR011042">
    <property type="entry name" value="6-blade_b-propeller_TolB-like"/>
</dbReference>
<dbReference type="Proteomes" id="UP000198462">
    <property type="component" value="Unassembled WGS sequence"/>
</dbReference>
<reference evidence="4" key="1">
    <citation type="submission" date="2017-05" db="EMBL/GenBank/DDBJ databases">
        <authorList>
            <person name="Lin X."/>
        </authorList>
    </citation>
    <scope>NUCLEOTIDE SEQUENCE [LARGE SCALE GENOMIC DNA]</scope>
    <source>
        <strain evidence="4">JLT2012</strain>
    </source>
</reference>
<gene>
    <name evidence="3" type="ORF">B5C34_09295</name>
</gene>
<feature type="domain" description="BPP" evidence="2">
    <location>
        <begin position="15"/>
        <end position="330"/>
    </location>
</feature>
<protein>
    <recommendedName>
        <fullName evidence="2">BPP domain-containing protein</fullName>
    </recommendedName>
</protein>
<evidence type="ECO:0000259" key="2">
    <source>
        <dbReference type="PROSITE" id="PS51662"/>
    </source>
</evidence>
<dbReference type="AlphaFoldDB" id="A0A219B695"/>
<dbReference type="RefSeq" id="WP_088712411.1">
    <property type="nucleotide sequence ID" value="NZ_NFZT01000001.1"/>
</dbReference>
<dbReference type="InterPro" id="IPR003431">
    <property type="entry name" value="B-propeller_Phytase"/>
</dbReference>
<evidence type="ECO:0000313" key="4">
    <source>
        <dbReference type="Proteomes" id="UP000198462"/>
    </source>
</evidence>
<feature type="signal peptide" evidence="1">
    <location>
        <begin position="1"/>
        <end position="20"/>
    </location>
</feature>
<dbReference type="Pfam" id="PF02333">
    <property type="entry name" value="Phytase"/>
    <property type="match status" value="1"/>
</dbReference>
<organism evidence="3 4">
    <name type="scientific">Pacificimonas flava</name>
    <dbReference type="NCBI Taxonomy" id="1234595"/>
    <lineage>
        <taxon>Bacteria</taxon>
        <taxon>Pseudomonadati</taxon>
        <taxon>Pseudomonadota</taxon>
        <taxon>Alphaproteobacteria</taxon>
        <taxon>Sphingomonadales</taxon>
        <taxon>Sphingosinicellaceae</taxon>
        <taxon>Pacificimonas</taxon>
    </lineage>
</organism>
<keyword evidence="1" id="KW-0732">Signal</keyword>
<dbReference type="PROSITE" id="PS51662">
    <property type="entry name" value="BP_PHYTASE"/>
    <property type="match status" value="1"/>
</dbReference>
<proteinExistence type="predicted"/>
<dbReference type="EMBL" id="NFZT01000001">
    <property type="protein sequence ID" value="OWV33636.1"/>
    <property type="molecule type" value="Genomic_DNA"/>
</dbReference>
<dbReference type="OrthoDB" id="8696437at2"/>
<dbReference type="Gene3D" id="2.120.10.30">
    <property type="entry name" value="TolB, C-terminal domain"/>
    <property type="match status" value="1"/>
</dbReference>
<sequence>MRFSLLLPLSLMACATVPDAPGALVPAVAETQPVATRNDDAADDPAIWRNDEKPTESLIVGTDKNLGLYVYNLDGEELSFSPAPALNNTALVELADGTILVGASDREQPQRPQAQFYRLDPQTGQLTPLGAAAVGTGEAYGFCMALRGGGAFAYLGTKEGSFYEIALRADAFEPTGRSYSVETQPEGCVVDPRTDTLYVGEEIRGIWSFDLKGAPAPGSLLASVAPAELVADVEGLALAPQGDTGGYLIASSQGDNRYAVYELPSGAFAGRFGIGGGALDSTEETDGIDLVLGGFGPDYPDGLFVAQDGITGTGQQNFKFASWADIKAALSLD</sequence>
<evidence type="ECO:0000256" key="1">
    <source>
        <dbReference type="SAM" id="SignalP"/>
    </source>
</evidence>
<comment type="caution">
    <text evidence="3">The sequence shown here is derived from an EMBL/GenBank/DDBJ whole genome shotgun (WGS) entry which is preliminary data.</text>
</comment>
<dbReference type="SUPFAM" id="SSF50956">
    <property type="entry name" value="Thermostable phytase (3-phytase)"/>
    <property type="match status" value="1"/>
</dbReference>
<feature type="chain" id="PRO_5012985035" description="BPP domain-containing protein" evidence="1">
    <location>
        <begin position="21"/>
        <end position="333"/>
    </location>
</feature>
<keyword evidence="4" id="KW-1185">Reference proteome</keyword>
<dbReference type="GO" id="GO:0016158">
    <property type="term" value="F:inositol hexakisphosphate 3-phosphatase activity"/>
    <property type="evidence" value="ECO:0007669"/>
    <property type="project" value="InterPro"/>
</dbReference>
<name>A0A219B695_9SPHN</name>
<accession>A0A219B695</accession>